<dbReference type="GO" id="GO:0016071">
    <property type="term" value="P:mRNA metabolic process"/>
    <property type="evidence" value="ECO:0007669"/>
    <property type="project" value="UniProtKB-ARBA"/>
</dbReference>
<proteinExistence type="predicted"/>
<dbReference type="EMBL" id="JABFOF010000001">
    <property type="protein sequence ID" value="KAG2408038.1"/>
    <property type="molecule type" value="Genomic_DNA"/>
</dbReference>
<name>A0A8T0LB47_PHAAN</name>
<dbReference type="Proteomes" id="UP000743370">
    <property type="component" value="Unassembled WGS sequence"/>
</dbReference>
<dbReference type="PANTHER" id="PTHR33670:SF15">
    <property type="entry name" value="OS02G0797600 PROTEIN"/>
    <property type="match status" value="1"/>
</dbReference>
<organism evidence="2 3">
    <name type="scientific">Phaseolus angularis</name>
    <name type="common">Azuki bean</name>
    <name type="synonym">Vigna angularis</name>
    <dbReference type="NCBI Taxonomy" id="3914"/>
    <lineage>
        <taxon>Eukaryota</taxon>
        <taxon>Viridiplantae</taxon>
        <taxon>Streptophyta</taxon>
        <taxon>Embryophyta</taxon>
        <taxon>Tracheophyta</taxon>
        <taxon>Spermatophyta</taxon>
        <taxon>Magnoliopsida</taxon>
        <taxon>eudicotyledons</taxon>
        <taxon>Gunneridae</taxon>
        <taxon>Pentapetalae</taxon>
        <taxon>rosids</taxon>
        <taxon>fabids</taxon>
        <taxon>Fabales</taxon>
        <taxon>Fabaceae</taxon>
        <taxon>Papilionoideae</taxon>
        <taxon>50 kb inversion clade</taxon>
        <taxon>NPAAA clade</taxon>
        <taxon>indigoferoid/millettioid clade</taxon>
        <taxon>Phaseoleae</taxon>
        <taxon>Vigna</taxon>
    </lineage>
</organism>
<accession>A0A8T0LB47</accession>
<dbReference type="PANTHER" id="PTHR33670">
    <property type="entry name" value="SPLICING FACTOR, PROLINE- AND GLUTAMINE-RICH-LIKE"/>
    <property type="match status" value="1"/>
</dbReference>
<dbReference type="AlphaFoldDB" id="A0A8T0LB47"/>
<dbReference type="Pfam" id="PF15365">
    <property type="entry name" value="PNRC"/>
    <property type="match status" value="1"/>
</dbReference>
<feature type="region of interest" description="Disordered" evidence="1">
    <location>
        <begin position="29"/>
        <end position="78"/>
    </location>
</feature>
<evidence type="ECO:0000256" key="1">
    <source>
        <dbReference type="SAM" id="MobiDB-lite"/>
    </source>
</evidence>
<gene>
    <name evidence="2" type="ORF">HKW66_Vig0028600</name>
</gene>
<comment type="caution">
    <text evidence="2">The sequence shown here is derived from an EMBL/GenBank/DDBJ whole genome shotgun (WGS) entry which is preliminary data.</text>
</comment>
<reference evidence="2 3" key="1">
    <citation type="submission" date="2020-05" db="EMBL/GenBank/DDBJ databases">
        <title>Vigna angularis (adzuki bean) Var. LongXiaoDou No. 4 denovo assembly.</title>
        <authorList>
            <person name="Xiang H."/>
        </authorList>
    </citation>
    <scope>NUCLEOTIDE SEQUENCE [LARGE SCALE GENOMIC DNA]</scope>
    <source>
        <tissue evidence="2">Leaf</tissue>
    </source>
</reference>
<evidence type="ECO:0000313" key="2">
    <source>
        <dbReference type="EMBL" id="KAG2408038.1"/>
    </source>
</evidence>
<sequence length="244" mass="26921">MGTAILRSHDCLQGRFLRNEAFAIATSRVASRRNSNPNNKHAFASSANQIRRRKRSPVIDRDRHRSSDRSTEDSPSSANLVMGQVKILKRGENLSLLNNHTEVRSKREMGLDLLLGSTVRLGPDPLTVKKQIRVSDPNNGVYAGSAFVSSPHPSSVPVPGFLGRNGAATSDLRRCWCMMSARMVSDALPLFFQEDSRRVRAPEEEAEKATREGGRKDICATVSERDQCCEVASRKLGVKCSVSD</sequence>
<evidence type="ECO:0000313" key="3">
    <source>
        <dbReference type="Proteomes" id="UP000743370"/>
    </source>
</evidence>
<feature type="compositionally biased region" description="Polar residues" evidence="1">
    <location>
        <begin position="29"/>
        <end position="49"/>
    </location>
</feature>
<feature type="compositionally biased region" description="Basic and acidic residues" evidence="1">
    <location>
        <begin position="57"/>
        <end position="72"/>
    </location>
</feature>
<protein>
    <submittedName>
        <fullName evidence="2">Uncharacterized protein</fullName>
    </submittedName>
</protein>
<dbReference type="InterPro" id="IPR028322">
    <property type="entry name" value="PNRC-like_rgn"/>
</dbReference>